<dbReference type="EMBL" id="JBJUIK010000006">
    <property type="protein sequence ID" value="KAL3526208.1"/>
    <property type="molecule type" value="Genomic_DNA"/>
</dbReference>
<evidence type="ECO:0000256" key="1">
    <source>
        <dbReference type="ARBA" id="ARBA00004123"/>
    </source>
</evidence>
<dbReference type="PROSITE" id="PS50157">
    <property type="entry name" value="ZINC_FINGER_C2H2_2"/>
    <property type="match status" value="1"/>
</dbReference>
<dbReference type="GO" id="GO:0008270">
    <property type="term" value="F:zinc ion binding"/>
    <property type="evidence" value="ECO:0007669"/>
    <property type="project" value="UniProtKB-KW"/>
</dbReference>
<evidence type="ECO:0000256" key="6">
    <source>
        <dbReference type="PROSITE-ProRule" id="PRU00042"/>
    </source>
</evidence>
<sequence>MAEQYPHPQHQPPPATRTSDIVMVKQPQHPRHYPPAAAVVSKGKPYSPPSSLSHHPPRMFSCLYCSRKFCTSQALGGHQNAHKRERAAARRRTTSDHPPLLLLHNHHQFPSSPPVSLDLNISSSIYSCCDALHPQPPPLHVDVDVDLHQPSTNLDLTLHL</sequence>
<feature type="region of interest" description="Disordered" evidence="7">
    <location>
        <begin position="27"/>
        <end position="54"/>
    </location>
</feature>
<dbReference type="PANTHER" id="PTHR47287:SF15">
    <property type="entry name" value="ZINC FINGER PROTEIN 3-LIKE"/>
    <property type="match status" value="1"/>
</dbReference>
<accession>A0ABD3A4R9</accession>
<dbReference type="PANTHER" id="PTHR47287">
    <property type="entry name" value="C2H2 AND C2HC ZINC FINGERS SUPERFAMILY PROTEIN"/>
    <property type="match status" value="1"/>
</dbReference>
<keyword evidence="4" id="KW-0862">Zinc</keyword>
<comment type="subcellular location">
    <subcellularLocation>
        <location evidence="1">Nucleus</location>
    </subcellularLocation>
</comment>
<dbReference type="SUPFAM" id="SSF57667">
    <property type="entry name" value="beta-beta-alpha zinc fingers"/>
    <property type="match status" value="1"/>
</dbReference>
<dbReference type="AlphaFoldDB" id="A0ABD3A4R9"/>
<reference evidence="9 10" key="1">
    <citation type="submission" date="2024-11" db="EMBL/GenBank/DDBJ databases">
        <title>A near-complete genome assembly of Cinchona calisaya.</title>
        <authorList>
            <person name="Lian D.C."/>
            <person name="Zhao X.W."/>
            <person name="Wei L."/>
        </authorList>
    </citation>
    <scope>NUCLEOTIDE SEQUENCE [LARGE SCALE GENOMIC DNA]</scope>
    <source>
        <tissue evidence="9">Nenye</tissue>
    </source>
</reference>
<dbReference type="InterPro" id="IPR044246">
    <property type="entry name" value="ZFP3-like"/>
</dbReference>
<keyword evidence="10" id="KW-1185">Reference proteome</keyword>
<dbReference type="InterPro" id="IPR036236">
    <property type="entry name" value="Znf_C2H2_sf"/>
</dbReference>
<evidence type="ECO:0000259" key="8">
    <source>
        <dbReference type="PROSITE" id="PS50157"/>
    </source>
</evidence>
<evidence type="ECO:0000256" key="7">
    <source>
        <dbReference type="SAM" id="MobiDB-lite"/>
    </source>
</evidence>
<feature type="domain" description="C2H2-type" evidence="8">
    <location>
        <begin position="60"/>
        <end position="87"/>
    </location>
</feature>
<evidence type="ECO:0000256" key="3">
    <source>
        <dbReference type="ARBA" id="ARBA00022771"/>
    </source>
</evidence>
<evidence type="ECO:0000256" key="5">
    <source>
        <dbReference type="ARBA" id="ARBA00023242"/>
    </source>
</evidence>
<keyword evidence="5" id="KW-0539">Nucleus</keyword>
<name>A0ABD3A4R9_9GENT</name>
<dbReference type="PROSITE" id="PS00028">
    <property type="entry name" value="ZINC_FINGER_C2H2_1"/>
    <property type="match status" value="1"/>
</dbReference>
<dbReference type="Gene3D" id="3.30.160.60">
    <property type="entry name" value="Classic Zinc Finger"/>
    <property type="match status" value="1"/>
</dbReference>
<evidence type="ECO:0000256" key="2">
    <source>
        <dbReference type="ARBA" id="ARBA00022723"/>
    </source>
</evidence>
<comment type="caution">
    <text evidence="9">The sequence shown here is derived from an EMBL/GenBank/DDBJ whole genome shotgun (WGS) entry which is preliminary data.</text>
</comment>
<keyword evidence="2" id="KW-0479">Metal-binding</keyword>
<evidence type="ECO:0000313" key="9">
    <source>
        <dbReference type="EMBL" id="KAL3526208.1"/>
    </source>
</evidence>
<evidence type="ECO:0000256" key="4">
    <source>
        <dbReference type="ARBA" id="ARBA00022833"/>
    </source>
</evidence>
<dbReference type="GO" id="GO:0005634">
    <property type="term" value="C:nucleus"/>
    <property type="evidence" value="ECO:0007669"/>
    <property type="project" value="UniProtKB-SubCell"/>
</dbReference>
<keyword evidence="3 6" id="KW-0863">Zinc-finger</keyword>
<dbReference type="Proteomes" id="UP001630127">
    <property type="component" value="Unassembled WGS sequence"/>
</dbReference>
<organism evidence="9 10">
    <name type="scientific">Cinchona calisaya</name>
    <dbReference type="NCBI Taxonomy" id="153742"/>
    <lineage>
        <taxon>Eukaryota</taxon>
        <taxon>Viridiplantae</taxon>
        <taxon>Streptophyta</taxon>
        <taxon>Embryophyta</taxon>
        <taxon>Tracheophyta</taxon>
        <taxon>Spermatophyta</taxon>
        <taxon>Magnoliopsida</taxon>
        <taxon>eudicotyledons</taxon>
        <taxon>Gunneridae</taxon>
        <taxon>Pentapetalae</taxon>
        <taxon>asterids</taxon>
        <taxon>lamiids</taxon>
        <taxon>Gentianales</taxon>
        <taxon>Rubiaceae</taxon>
        <taxon>Cinchonoideae</taxon>
        <taxon>Cinchoneae</taxon>
        <taxon>Cinchona</taxon>
    </lineage>
</organism>
<dbReference type="InterPro" id="IPR013087">
    <property type="entry name" value="Znf_C2H2_type"/>
</dbReference>
<proteinExistence type="predicted"/>
<protein>
    <recommendedName>
        <fullName evidence="8">C2H2-type domain-containing protein</fullName>
    </recommendedName>
</protein>
<gene>
    <name evidence="9" type="ORF">ACH5RR_014580</name>
</gene>
<evidence type="ECO:0000313" key="10">
    <source>
        <dbReference type="Proteomes" id="UP001630127"/>
    </source>
</evidence>